<dbReference type="PROSITE" id="PS01124">
    <property type="entry name" value="HTH_ARAC_FAMILY_2"/>
    <property type="match status" value="1"/>
</dbReference>
<dbReference type="InterPro" id="IPR032687">
    <property type="entry name" value="AraC-type_N"/>
</dbReference>
<proteinExistence type="predicted"/>
<dbReference type="SUPFAM" id="SSF46689">
    <property type="entry name" value="Homeodomain-like"/>
    <property type="match status" value="1"/>
</dbReference>
<keyword evidence="3" id="KW-0804">Transcription</keyword>
<reference evidence="5 6" key="1">
    <citation type="submission" date="2019-03" db="EMBL/GenBank/DDBJ databases">
        <title>Genomic Encyclopedia of Type Strains, Phase IV (KMG-IV): sequencing the most valuable type-strain genomes for metagenomic binning, comparative biology and taxonomic classification.</title>
        <authorList>
            <person name="Goeker M."/>
        </authorList>
    </citation>
    <scope>NUCLEOTIDE SEQUENCE [LARGE SCALE GENOMIC DNA]</scope>
    <source>
        <strain evidence="5 6">DSM 18507</strain>
    </source>
</reference>
<dbReference type="PANTHER" id="PTHR47894">
    <property type="entry name" value="HTH-TYPE TRANSCRIPTIONAL REGULATOR GADX"/>
    <property type="match status" value="1"/>
</dbReference>
<dbReference type="Pfam" id="PF12833">
    <property type="entry name" value="HTH_18"/>
    <property type="match status" value="1"/>
</dbReference>
<protein>
    <submittedName>
        <fullName evidence="5">AraC-like DNA-binding protein</fullName>
    </submittedName>
</protein>
<dbReference type="Gene3D" id="1.10.10.60">
    <property type="entry name" value="Homeodomain-like"/>
    <property type="match status" value="1"/>
</dbReference>
<name>A0ABY2D241_GULMO</name>
<dbReference type="EMBL" id="SMDA01000002">
    <property type="protein sequence ID" value="TCW32937.1"/>
    <property type="molecule type" value="Genomic_DNA"/>
</dbReference>
<dbReference type="Pfam" id="PF12625">
    <property type="entry name" value="Arabinose_bd"/>
    <property type="match status" value="1"/>
</dbReference>
<comment type="caution">
    <text evidence="5">The sequence shown here is derived from an EMBL/GenBank/DDBJ whole genome shotgun (WGS) entry which is preliminary data.</text>
</comment>
<evidence type="ECO:0000256" key="2">
    <source>
        <dbReference type="ARBA" id="ARBA00023125"/>
    </source>
</evidence>
<dbReference type="InterPro" id="IPR018060">
    <property type="entry name" value="HTH_AraC"/>
</dbReference>
<sequence>MPLSAAPIVLSPDRASDAATAATSLHTVATTVSLLGRHGIAPEALLAGSGITPACLTEPARLVTHAQELVVFANARRLLGDDTFGLRLGQSLHISSYGLLGYTLLVSPTLRQALASAIRFPLLLGSYFRLRVEEKGDTARLVADGYHYRADLHALNAEMCLSSMWTIARDCTGLPLVPSAVTLAFRAPAHHALYADIFGQAGTFEASENALIFPAEWLDRPQPLADPVSYHMALEHCERLEGEWAASQGSGFVARALRLVRTDPARYAQAPQLAAALHVSERTLRRRFAALGTSFQAVIDQVRCEEAQHFLRHTALPVSAIAERLGFAEPASFRHAFQRWTGRRPSDIRR</sequence>
<dbReference type="SMART" id="SM00342">
    <property type="entry name" value="HTH_ARAC"/>
    <property type="match status" value="1"/>
</dbReference>
<evidence type="ECO:0000313" key="5">
    <source>
        <dbReference type="EMBL" id="TCW32937.1"/>
    </source>
</evidence>
<dbReference type="InterPro" id="IPR009057">
    <property type="entry name" value="Homeodomain-like_sf"/>
</dbReference>
<evidence type="ECO:0000256" key="3">
    <source>
        <dbReference type="ARBA" id="ARBA00023163"/>
    </source>
</evidence>
<dbReference type="PANTHER" id="PTHR47894:SF1">
    <property type="entry name" value="HTH-TYPE TRANSCRIPTIONAL REGULATOR VQSM"/>
    <property type="match status" value="1"/>
</dbReference>
<keyword evidence="2" id="KW-0238">DNA-binding</keyword>
<dbReference type="Proteomes" id="UP000294801">
    <property type="component" value="Unassembled WGS sequence"/>
</dbReference>
<evidence type="ECO:0000256" key="1">
    <source>
        <dbReference type="ARBA" id="ARBA00023015"/>
    </source>
</evidence>
<gene>
    <name evidence="5" type="ORF">EV669_102236</name>
</gene>
<dbReference type="RefSeq" id="WP_165922696.1">
    <property type="nucleotide sequence ID" value="NZ_SMDA01000002.1"/>
</dbReference>
<keyword evidence="1" id="KW-0805">Transcription regulation</keyword>
<accession>A0ABY2D241</accession>
<evidence type="ECO:0000259" key="4">
    <source>
        <dbReference type="PROSITE" id="PS01124"/>
    </source>
</evidence>
<feature type="domain" description="HTH araC/xylS-type" evidence="4">
    <location>
        <begin position="254"/>
        <end position="350"/>
    </location>
</feature>
<organism evidence="5 6">
    <name type="scientific">Gulbenkiania mobilis</name>
    <dbReference type="NCBI Taxonomy" id="397457"/>
    <lineage>
        <taxon>Bacteria</taxon>
        <taxon>Pseudomonadati</taxon>
        <taxon>Pseudomonadota</taxon>
        <taxon>Betaproteobacteria</taxon>
        <taxon>Neisseriales</taxon>
        <taxon>Chromobacteriaceae</taxon>
        <taxon>Gulbenkiania</taxon>
    </lineage>
</organism>
<keyword evidence="6" id="KW-1185">Reference proteome</keyword>
<evidence type="ECO:0000313" key="6">
    <source>
        <dbReference type="Proteomes" id="UP000294801"/>
    </source>
</evidence>